<comment type="caution">
    <text evidence="1">The sequence shown here is derived from an EMBL/GenBank/DDBJ whole genome shotgun (WGS) entry which is preliminary data.</text>
</comment>
<dbReference type="EMBL" id="NAAC01000030">
    <property type="protein sequence ID" value="RDJ06101.1"/>
    <property type="molecule type" value="Genomic_DNA"/>
</dbReference>
<evidence type="ECO:0000313" key="1">
    <source>
        <dbReference type="EMBL" id="RDJ06101.1"/>
    </source>
</evidence>
<sequence>MTKAIVFGVEGDDKLFIADLEAGTVKTLDSSAGDLAKIAALRKGGLKVVKKVDFAVAVSSAKAAFSGHVEP</sequence>
<reference evidence="1 2" key="1">
    <citation type="submission" date="2017-03" db="EMBL/GenBank/DDBJ databases">
        <title>Genome analysis of Rhizobial strains effectives or ineffectives for nitrogen fixation isolated from bean seeds.</title>
        <authorList>
            <person name="Peralta H."/>
            <person name="Aguilar-Vera A."/>
            <person name="Mora Y."/>
            <person name="Vargas-Lagunas C."/>
            <person name="Girard L."/>
            <person name="Mora J."/>
        </authorList>
    </citation>
    <scope>NUCLEOTIDE SEQUENCE [LARGE SCALE GENOMIC DNA]</scope>
    <source>
        <strain evidence="1 2">CCGM3</strain>
    </source>
</reference>
<protein>
    <submittedName>
        <fullName evidence="1">Uncharacterized protein</fullName>
    </submittedName>
</protein>
<organism evidence="1 2">
    <name type="scientific">Rhizobium grahamii</name>
    <dbReference type="NCBI Taxonomy" id="1120045"/>
    <lineage>
        <taxon>Bacteria</taxon>
        <taxon>Pseudomonadati</taxon>
        <taxon>Pseudomonadota</taxon>
        <taxon>Alphaproteobacteria</taxon>
        <taxon>Hyphomicrobiales</taxon>
        <taxon>Rhizobiaceae</taxon>
        <taxon>Rhizobium/Agrobacterium group</taxon>
        <taxon>Rhizobium</taxon>
    </lineage>
</organism>
<name>A0A370KJ54_9HYPH</name>
<dbReference type="OrthoDB" id="8420948at2"/>
<dbReference type="AlphaFoldDB" id="A0A370KJ54"/>
<gene>
    <name evidence="1" type="ORF">B5K06_23230</name>
</gene>
<proteinExistence type="predicted"/>
<evidence type="ECO:0000313" key="2">
    <source>
        <dbReference type="Proteomes" id="UP000254939"/>
    </source>
</evidence>
<dbReference type="Proteomes" id="UP000254939">
    <property type="component" value="Unassembled WGS sequence"/>
</dbReference>
<dbReference type="RefSeq" id="WP_016557675.1">
    <property type="nucleotide sequence ID" value="NZ_KZ857266.1"/>
</dbReference>
<accession>A0A370KJ54</accession>